<dbReference type="AlphaFoldDB" id="A0A6C0JVM4"/>
<name>A0A6C0JVM4_9ZZZZ</name>
<feature type="region of interest" description="Disordered" evidence="1">
    <location>
        <begin position="75"/>
        <end position="99"/>
    </location>
</feature>
<evidence type="ECO:0000313" key="2">
    <source>
        <dbReference type="EMBL" id="QHU08971.1"/>
    </source>
</evidence>
<feature type="compositionally biased region" description="Acidic residues" evidence="1">
    <location>
        <begin position="79"/>
        <end position="98"/>
    </location>
</feature>
<dbReference type="EMBL" id="MN740700">
    <property type="protein sequence ID" value="QHU08971.1"/>
    <property type="molecule type" value="Genomic_DNA"/>
</dbReference>
<sequence>MRTGFDLTGSNANEGMEQQYLQSMVNIIQPVMEEAIVLASKYCKACKRDVLLDQDIEYALKYCVMHRVGVNSGSILPEIQEDEDEEEEEEELVDEEDCPPFMRYSGNEDLFLRINKSHDDWKDWNPDVPIQQFLKKCIDNNELAFTNSDFDSDSDGVECE</sequence>
<reference evidence="2" key="1">
    <citation type="journal article" date="2020" name="Nature">
        <title>Giant virus diversity and host interactions through global metagenomics.</title>
        <authorList>
            <person name="Schulz F."/>
            <person name="Roux S."/>
            <person name="Paez-Espino D."/>
            <person name="Jungbluth S."/>
            <person name="Walsh D.A."/>
            <person name="Denef V.J."/>
            <person name="McMahon K.D."/>
            <person name="Konstantinidis K.T."/>
            <person name="Eloe-Fadrosh E.A."/>
            <person name="Kyrpides N.C."/>
            <person name="Woyke T."/>
        </authorList>
    </citation>
    <scope>NUCLEOTIDE SEQUENCE</scope>
    <source>
        <strain evidence="2">GVMAG-S-1064190-84</strain>
    </source>
</reference>
<protein>
    <submittedName>
        <fullName evidence="2">Uncharacterized protein</fullName>
    </submittedName>
</protein>
<evidence type="ECO:0000256" key="1">
    <source>
        <dbReference type="SAM" id="MobiDB-lite"/>
    </source>
</evidence>
<proteinExistence type="predicted"/>
<organism evidence="2">
    <name type="scientific">viral metagenome</name>
    <dbReference type="NCBI Taxonomy" id="1070528"/>
    <lineage>
        <taxon>unclassified sequences</taxon>
        <taxon>metagenomes</taxon>
        <taxon>organismal metagenomes</taxon>
    </lineage>
</organism>
<accession>A0A6C0JVM4</accession>